<proteinExistence type="inferred from homology"/>
<accession>A0ABW1TRD8</accession>
<feature type="chain" id="PRO_5045063541" evidence="2">
    <location>
        <begin position="34"/>
        <end position="332"/>
    </location>
</feature>
<comment type="similarity">
    <text evidence="1">Belongs to the UPF0065 (bug) family.</text>
</comment>
<comment type="caution">
    <text evidence="3">The sequence shown here is derived from an EMBL/GenBank/DDBJ whole genome shotgun (WGS) entry which is preliminary data.</text>
</comment>
<dbReference type="EMBL" id="JBHSRS010000002">
    <property type="protein sequence ID" value="MFC6279780.1"/>
    <property type="molecule type" value="Genomic_DNA"/>
</dbReference>
<dbReference type="CDD" id="cd13578">
    <property type="entry name" value="PBP2_Bug27"/>
    <property type="match status" value="1"/>
</dbReference>
<reference evidence="4" key="1">
    <citation type="journal article" date="2019" name="Int. J. Syst. Evol. Microbiol.">
        <title>The Global Catalogue of Microorganisms (GCM) 10K type strain sequencing project: providing services to taxonomists for standard genome sequencing and annotation.</title>
        <authorList>
            <consortium name="The Broad Institute Genomics Platform"/>
            <consortium name="The Broad Institute Genome Sequencing Center for Infectious Disease"/>
            <person name="Wu L."/>
            <person name="Ma J."/>
        </authorList>
    </citation>
    <scope>NUCLEOTIDE SEQUENCE [LARGE SCALE GENOMIC DNA]</scope>
    <source>
        <strain evidence="4">CCUG 39402</strain>
    </source>
</reference>
<dbReference type="PANTHER" id="PTHR42928:SF5">
    <property type="entry name" value="BLR1237 PROTEIN"/>
    <property type="match status" value="1"/>
</dbReference>
<evidence type="ECO:0000256" key="2">
    <source>
        <dbReference type="SAM" id="SignalP"/>
    </source>
</evidence>
<keyword evidence="2" id="KW-0732">Signal</keyword>
<protein>
    <submittedName>
        <fullName evidence="3">Bug family tripartite tricarboxylate transporter substrate binding protein</fullName>
    </submittedName>
</protein>
<sequence>MNQQFPIDTTRRSGLVMAALSCMLALSAPAVQAQDYPAQTIRIVVPFAAGGTTDILARLVAEGLRARLGQTVVVDNKAGAGGNIGAAEVARSAPDGYTLLLATPGPLAINKYAYANTGYDAEKQFTAVSNIAMVPNVLLASTQSGLKTIPDLLNRAKAAPGKLNYGSAGMGSTSHLAGELFKSSGKVSITHIPYRGIAPAMNDLMAGQIELLIDNLPTAMPMIEAGKVVALGVTVKDRVATLPNVPAIADTLPGYEVGSWFGLVAPAGTPAPVIQKLARALDDFLKQDSTKARIAKMGAIPDGGSPEKFATLIKAEQTKFREVVKRANIHVE</sequence>
<evidence type="ECO:0000313" key="3">
    <source>
        <dbReference type="EMBL" id="MFC6279780.1"/>
    </source>
</evidence>
<dbReference type="InterPro" id="IPR005064">
    <property type="entry name" value="BUG"/>
</dbReference>
<evidence type="ECO:0000313" key="4">
    <source>
        <dbReference type="Proteomes" id="UP001596270"/>
    </source>
</evidence>
<dbReference type="Pfam" id="PF03401">
    <property type="entry name" value="TctC"/>
    <property type="match status" value="1"/>
</dbReference>
<keyword evidence="4" id="KW-1185">Reference proteome</keyword>
<organism evidence="3 4">
    <name type="scientific">Polaromonas aquatica</name>
    <dbReference type="NCBI Taxonomy" id="332657"/>
    <lineage>
        <taxon>Bacteria</taxon>
        <taxon>Pseudomonadati</taxon>
        <taxon>Pseudomonadota</taxon>
        <taxon>Betaproteobacteria</taxon>
        <taxon>Burkholderiales</taxon>
        <taxon>Comamonadaceae</taxon>
        <taxon>Polaromonas</taxon>
    </lineage>
</organism>
<dbReference type="SUPFAM" id="SSF53850">
    <property type="entry name" value="Periplasmic binding protein-like II"/>
    <property type="match status" value="1"/>
</dbReference>
<dbReference type="PIRSF" id="PIRSF017082">
    <property type="entry name" value="YflP"/>
    <property type="match status" value="1"/>
</dbReference>
<dbReference type="Gene3D" id="3.40.190.150">
    <property type="entry name" value="Bordetella uptake gene, domain 1"/>
    <property type="match status" value="1"/>
</dbReference>
<dbReference type="PANTHER" id="PTHR42928">
    <property type="entry name" value="TRICARBOXYLATE-BINDING PROTEIN"/>
    <property type="match status" value="1"/>
</dbReference>
<name>A0ABW1TRD8_9BURK</name>
<dbReference type="Proteomes" id="UP001596270">
    <property type="component" value="Unassembled WGS sequence"/>
</dbReference>
<gene>
    <name evidence="3" type="ORF">ACFQND_00810</name>
</gene>
<dbReference type="InterPro" id="IPR042100">
    <property type="entry name" value="Bug_dom1"/>
</dbReference>
<evidence type="ECO:0000256" key="1">
    <source>
        <dbReference type="ARBA" id="ARBA00006987"/>
    </source>
</evidence>
<dbReference type="RefSeq" id="WP_371435382.1">
    <property type="nucleotide sequence ID" value="NZ_JBHSRS010000002.1"/>
</dbReference>
<feature type="signal peptide" evidence="2">
    <location>
        <begin position="1"/>
        <end position="33"/>
    </location>
</feature>
<dbReference type="Gene3D" id="3.40.190.10">
    <property type="entry name" value="Periplasmic binding protein-like II"/>
    <property type="match status" value="1"/>
</dbReference>